<name>A0ABZ2CF56_9BACI</name>
<proteinExistence type="inferred from homology"/>
<evidence type="ECO:0000256" key="1">
    <source>
        <dbReference type="ARBA" id="ARBA00004141"/>
    </source>
</evidence>
<evidence type="ECO:0000256" key="6">
    <source>
        <dbReference type="ARBA" id="ARBA00023136"/>
    </source>
</evidence>
<dbReference type="Pfam" id="PF01545">
    <property type="entry name" value="Cation_efflux"/>
    <property type="match status" value="1"/>
</dbReference>
<dbReference type="InterPro" id="IPR002524">
    <property type="entry name" value="Cation_efflux"/>
</dbReference>
<keyword evidence="11" id="KW-1185">Reference proteome</keyword>
<sequence>METNTQLKLAEKGAWISIFTYIILAAVKLYVGNIGQSEGLTADGLNNTTDVISSIAVLIGLKISQKPPDDDHSYGHYRAESIASLIAAFIMLTIGLQVMVDGIRNVFRDQTVKPDWLSAWTALFCAIIMYAVSLYNLNLSKKINSPSIKAVAYDNRSDALVSIGAFVGIVGTHIGIAFLDVLAAIVVSIIICKTAWEIFRESSHALTDGFDTNLLCRIEDTIVHTAGVKQVIAVKARMQGNQILVDATISVDPHLNVIESHAITEEIEEQLKHEHHVTRSLIHIEPYQYIK</sequence>
<comment type="similarity">
    <text evidence="2">Belongs to the cation diffusion facilitator (CDF) transporter (TC 2.A.4) family.</text>
</comment>
<reference evidence="10 11" key="1">
    <citation type="submission" date="2023-10" db="EMBL/GenBank/DDBJ databases">
        <title>Niallia locisalis sp.nov. isolated from a salt pond sample.</title>
        <authorList>
            <person name="Li X.-J."/>
            <person name="Dong L."/>
        </authorList>
    </citation>
    <scope>NUCLEOTIDE SEQUENCE [LARGE SCALE GENOMIC DNA]</scope>
    <source>
        <strain evidence="10 11">DSM 29761</strain>
    </source>
</reference>
<dbReference type="Gene3D" id="3.30.70.1350">
    <property type="entry name" value="Cation efflux protein, cytoplasmic domain"/>
    <property type="match status" value="1"/>
</dbReference>
<evidence type="ECO:0000259" key="9">
    <source>
        <dbReference type="Pfam" id="PF16916"/>
    </source>
</evidence>
<protein>
    <submittedName>
        <fullName evidence="10">Cation diffusion facilitator family transporter</fullName>
    </submittedName>
</protein>
<dbReference type="InterPro" id="IPR027470">
    <property type="entry name" value="Cation_efflux_CTD"/>
</dbReference>
<dbReference type="SUPFAM" id="SSF160240">
    <property type="entry name" value="Cation efflux protein cytoplasmic domain-like"/>
    <property type="match status" value="1"/>
</dbReference>
<feature type="transmembrane region" description="Helical" evidence="7">
    <location>
        <begin position="160"/>
        <end position="191"/>
    </location>
</feature>
<evidence type="ECO:0000313" key="10">
    <source>
        <dbReference type="EMBL" id="WVX82412.1"/>
    </source>
</evidence>
<dbReference type="RefSeq" id="WP_338451314.1">
    <property type="nucleotide sequence ID" value="NZ_CP137640.1"/>
</dbReference>
<feature type="transmembrane region" description="Helical" evidence="7">
    <location>
        <begin position="12"/>
        <end position="31"/>
    </location>
</feature>
<organism evidence="10 11">
    <name type="scientific">Niallia oryzisoli</name>
    <dbReference type="NCBI Taxonomy" id="1737571"/>
    <lineage>
        <taxon>Bacteria</taxon>
        <taxon>Bacillati</taxon>
        <taxon>Bacillota</taxon>
        <taxon>Bacilli</taxon>
        <taxon>Bacillales</taxon>
        <taxon>Bacillaceae</taxon>
        <taxon>Niallia</taxon>
    </lineage>
</organism>
<dbReference type="PANTHER" id="PTHR43840">
    <property type="entry name" value="MITOCHONDRIAL METAL TRANSPORTER 1-RELATED"/>
    <property type="match status" value="1"/>
</dbReference>
<comment type="subcellular location">
    <subcellularLocation>
        <location evidence="1">Membrane</location>
        <topology evidence="1">Multi-pass membrane protein</topology>
    </subcellularLocation>
</comment>
<accession>A0ABZ2CF56</accession>
<gene>
    <name evidence="10" type="ORF">R4Z09_05365</name>
</gene>
<feature type="domain" description="Cation efflux protein cytoplasmic" evidence="9">
    <location>
        <begin position="215"/>
        <end position="287"/>
    </location>
</feature>
<dbReference type="InterPro" id="IPR050291">
    <property type="entry name" value="CDF_Transporter"/>
</dbReference>
<keyword evidence="6 7" id="KW-0472">Membrane</keyword>
<feature type="domain" description="Cation efflux protein transmembrane" evidence="8">
    <location>
        <begin position="15"/>
        <end position="206"/>
    </location>
</feature>
<dbReference type="InterPro" id="IPR036837">
    <property type="entry name" value="Cation_efflux_CTD_sf"/>
</dbReference>
<dbReference type="Pfam" id="PF16916">
    <property type="entry name" value="ZT_dimer"/>
    <property type="match status" value="1"/>
</dbReference>
<evidence type="ECO:0000256" key="3">
    <source>
        <dbReference type="ARBA" id="ARBA00022448"/>
    </source>
</evidence>
<dbReference type="NCBIfam" id="TIGR01297">
    <property type="entry name" value="CDF"/>
    <property type="match status" value="1"/>
</dbReference>
<feature type="transmembrane region" description="Helical" evidence="7">
    <location>
        <begin position="82"/>
        <end position="100"/>
    </location>
</feature>
<dbReference type="EMBL" id="CP137640">
    <property type="protein sequence ID" value="WVX82412.1"/>
    <property type="molecule type" value="Genomic_DNA"/>
</dbReference>
<evidence type="ECO:0000259" key="8">
    <source>
        <dbReference type="Pfam" id="PF01545"/>
    </source>
</evidence>
<dbReference type="InterPro" id="IPR027469">
    <property type="entry name" value="Cation_efflux_TMD_sf"/>
</dbReference>
<dbReference type="PANTHER" id="PTHR43840:SF50">
    <property type="entry name" value="MANGANESE EFFLUX SYSTEM PROTEIN MNES"/>
    <property type="match status" value="1"/>
</dbReference>
<keyword evidence="3" id="KW-0813">Transport</keyword>
<dbReference type="Gene3D" id="1.20.1510.10">
    <property type="entry name" value="Cation efflux protein transmembrane domain"/>
    <property type="match status" value="1"/>
</dbReference>
<dbReference type="InterPro" id="IPR058533">
    <property type="entry name" value="Cation_efflux_TM"/>
</dbReference>
<evidence type="ECO:0000256" key="4">
    <source>
        <dbReference type="ARBA" id="ARBA00022692"/>
    </source>
</evidence>
<evidence type="ECO:0000256" key="5">
    <source>
        <dbReference type="ARBA" id="ARBA00022989"/>
    </source>
</evidence>
<keyword evidence="4 7" id="KW-0812">Transmembrane</keyword>
<dbReference type="SUPFAM" id="SSF161111">
    <property type="entry name" value="Cation efflux protein transmembrane domain-like"/>
    <property type="match status" value="1"/>
</dbReference>
<evidence type="ECO:0000313" key="11">
    <source>
        <dbReference type="Proteomes" id="UP001357223"/>
    </source>
</evidence>
<dbReference type="Proteomes" id="UP001357223">
    <property type="component" value="Chromosome"/>
</dbReference>
<feature type="transmembrane region" description="Helical" evidence="7">
    <location>
        <begin position="120"/>
        <end position="139"/>
    </location>
</feature>
<evidence type="ECO:0000256" key="2">
    <source>
        <dbReference type="ARBA" id="ARBA00008114"/>
    </source>
</evidence>
<keyword evidence="5 7" id="KW-1133">Transmembrane helix</keyword>
<evidence type="ECO:0000256" key="7">
    <source>
        <dbReference type="SAM" id="Phobius"/>
    </source>
</evidence>